<feature type="compositionally biased region" description="Polar residues" evidence="1">
    <location>
        <begin position="785"/>
        <end position="795"/>
    </location>
</feature>
<feature type="region of interest" description="Disordered" evidence="1">
    <location>
        <begin position="763"/>
        <end position="899"/>
    </location>
</feature>
<dbReference type="eggNOG" id="ENOG502SN69">
    <property type="taxonomic scope" value="Eukaryota"/>
</dbReference>
<feature type="non-terminal residue" evidence="4">
    <location>
        <position position="924"/>
    </location>
</feature>
<feature type="compositionally biased region" description="Low complexity" evidence="1">
    <location>
        <begin position="91"/>
        <end position="103"/>
    </location>
</feature>
<keyword evidence="2" id="KW-1133">Transmembrane helix</keyword>
<feature type="transmembrane region" description="Helical" evidence="2">
    <location>
        <begin position="315"/>
        <end position="340"/>
    </location>
</feature>
<keyword evidence="5" id="KW-1185">Reference proteome</keyword>
<dbReference type="Proteomes" id="UP000007431">
    <property type="component" value="Unassembled WGS sequence"/>
</dbReference>
<organism evidence="5">
    <name type="scientific">Schizophyllum commune (strain H4-8 / FGSC 9210)</name>
    <name type="common">Split gill fungus</name>
    <dbReference type="NCBI Taxonomy" id="578458"/>
    <lineage>
        <taxon>Eukaryota</taxon>
        <taxon>Fungi</taxon>
        <taxon>Dikarya</taxon>
        <taxon>Basidiomycota</taxon>
        <taxon>Agaricomycotina</taxon>
        <taxon>Agaricomycetes</taxon>
        <taxon>Agaricomycetidae</taxon>
        <taxon>Agaricales</taxon>
        <taxon>Schizophyllaceae</taxon>
        <taxon>Schizophyllum</taxon>
    </lineage>
</organism>
<feature type="compositionally biased region" description="Polar residues" evidence="1">
    <location>
        <begin position="121"/>
        <end position="137"/>
    </location>
</feature>
<dbReference type="HOGENOM" id="CLU_315966_0_0_1"/>
<feature type="transmembrane region" description="Helical" evidence="2">
    <location>
        <begin position="352"/>
        <end position="377"/>
    </location>
</feature>
<dbReference type="OrthoDB" id="3235960at2759"/>
<feature type="compositionally biased region" description="Basic and acidic residues" evidence="1">
    <location>
        <begin position="150"/>
        <end position="162"/>
    </location>
</feature>
<dbReference type="InParanoid" id="D8QBE4"/>
<accession>D8QBE4</accession>
<dbReference type="Pfam" id="PF20153">
    <property type="entry name" value="DUF6535"/>
    <property type="match status" value="1"/>
</dbReference>
<dbReference type="AlphaFoldDB" id="D8QBE4"/>
<dbReference type="RefSeq" id="XP_003029243.1">
    <property type="nucleotide sequence ID" value="XM_003029197.1"/>
</dbReference>
<evidence type="ECO:0000313" key="4">
    <source>
        <dbReference type="EMBL" id="EFI94340.1"/>
    </source>
</evidence>
<reference evidence="4 5" key="1">
    <citation type="journal article" date="2010" name="Nat. Biotechnol.">
        <title>Genome sequence of the model mushroom Schizophyllum commune.</title>
        <authorList>
            <person name="Ohm R.A."/>
            <person name="de Jong J.F."/>
            <person name="Lugones L.G."/>
            <person name="Aerts A."/>
            <person name="Kothe E."/>
            <person name="Stajich J.E."/>
            <person name="de Vries R.P."/>
            <person name="Record E."/>
            <person name="Levasseur A."/>
            <person name="Baker S.E."/>
            <person name="Bartholomew K.A."/>
            <person name="Coutinho P.M."/>
            <person name="Erdmann S."/>
            <person name="Fowler T.J."/>
            <person name="Gathman A.C."/>
            <person name="Lombard V."/>
            <person name="Henrissat B."/>
            <person name="Knabe N."/>
            <person name="Kuees U."/>
            <person name="Lilly W.W."/>
            <person name="Lindquist E."/>
            <person name="Lucas S."/>
            <person name="Magnuson J.K."/>
            <person name="Piumi F."/>
            <person name="Raudaskoski M."/>
            <person name="Salamov A."/>
            <person name="Schmutz J."/>
            <person name="Schwarze F.W.M.R."/>
            <person name="vanKuyk P.A."/>
            <person name="Horton J.S."/>
            <person name="Grigoriev I.V."/>
            <person name="Woesten H.A.B."/>
        </authorList>
    </citation>
    <scope>NUCLEOTIDE SEQUENCE [LARGE SCALE GENOMIC DNA]</scope>
    <source>
        <strain evidence="5">H4-8 / FGSC 9210</strain>
    </source>
</reference>
<protein>
    <recommendedName>
        <fullName evidence="3">DUF6535 domain-containing protein</fullName>
    </recommendedName>
</protein>
<gene>
    <name evidence="4" type="ORF">SCHCODRAFT_111210</name>
</gene>
<keyword evidence="2" id="KW-0812">Transmembrane</keyword>
<name>D8QBE4_SCHCM</name>
<feature type="compositionally biased region" description="Basic residues" evidence="1">
    <location>
        <begin position="769"/>
        <end position="781"/>
    </location>
</feature>
<sequence length="924" mass="103728">MFGALLACCTRGIFSVAWDIFPYHLNVGEAEVIDKSQQWKDEHVSHACLRPGTPPSFHHRVPVPPRINAVMPRVESNLKPILPVYHHQRANDTTARTDGAAAAEIPSRRKPMAFTHGGAQAQRTDPFSASPQQSGSSRKCGVDVSAPDNNGRRHTESEDFSHKPPGADVALPNCATLVYKHDNSQCQSWRDEIESFMVFAGLFSAVLTAFIMESYKWLMVEPDDISADYLRQILALMSHVDVTAVKTVSRSTPLPSDVMTRINGFWFSSLTLSLTSALVGIVSKQWLREFLRDTGHSHQTNLAVRQVKYDGLTEWYVGAVIATIPLLLQTALFLFLAGVIDLLWHLQKGVAVLISILCSSTMLFFLITTILPGVQYVRHHRGLRLHKIYQVPFKSPQAWLFMRSLVTILNFFAWAYAYVLSLCSKEANEHQHVSPYQVFSTWTQFDLDWTSQRDFTAAWDNAPVSLARCLGFIELTFEHPSLRDWIWNCLWHLRHKAENAQYVLQCFRGDLTEQLELTSPDDRLIDDVKIKLDPTGYSRATSEAMMHALLDADQGVPRVETRLEHVIRIFNTFEMEGGDEIPRRIDFLMSDTLQNLASTKTSTDLCLQLFYVAQDLLRLCDIGDADSFRWLTLAHEVIDHLNKNDIRDADVPSPRLFSLEIGIEIADWLDSLSDKDTGELAARVLWAAQVTVMLARRFVKLGPLDCVAAWHPRFPEIYDLVQRVHGKAISVLQDTAPAWTMDVFSLDELTLVRASLEARLEAEKDVGGRRKRKTSAKRRTSQRTDSSGTNTQANCGNIRLSDEPLDGQHTLRARSTSPPSGPDPDTRAVHWNTEPRESKENSGMEEADISRSSRGTLPADEPRRRSPDRGRDTRSDDRRSSSSPVSAGAPVGEVATPRPDVVICGDDVLAEAIPSPSRATFKED</sequence>
<feature type="compositionally biased region" description="Basic and acidic residues" evidence="1">
    <location>
        <begin position="824"/>
        <end position="842"/>
    </location>
</feature>
<feature type="region of interest" description="Disordered" evidence="1">
    <location>
        <begin position="90"/>
        <end position="166"/>
    </location>
</feature>
<dbReference type="KEGG" id="scm:SCHCO_02511590"/>
<evidence type="ECO:0000256" key="1">
    <source>
        <dbReference type="SAM" id="MobiDB-lite"/>
    </source>
</evidence>
<proteinExistence type="predicted"/>
<dbReference type="InterPro" id="IPR045338">
    <property type="entry name" value="DUF6535"/>
</dbReference>
<evidence type="ECO:0000256" key="2">
    <source>
        <dbReference type="SAM" id="Phobius"/>
    </source>
</evidence>
<dbReference type="GeneID" id="9593993"/>
<evidence type="ECO:0000313" key="5">
    <source>
        <dbReference type="Proteomes" id="UP000007431"/>
    </source>
</evidence>
<dbReference type="EMBL" id="GL377309">
    <property type="protein sequence ID" value="EFI94340.1"/>
    <property type="molecule type" value="Genomic_DNA"/>
</dbReference>
<dbReference type="VEuPathDB" id="FungiDB:SCHCODRAFT_02511590"/>
<feature type="transmembrane region" description="Helical" evidence="2">
    <location>
        <begin position="193"/>
        <end position="212"/>
    </location>
</feature>
<feature type="transmembrane region" description="Helical" evidence="2">
    <location>
        <begin position="264"/>
        <end position="282"/>
    </location>
</feature>
<evidence type="ECO:0000259" key="3">
    <source>
        <dbReference type="Pfam" id="PF20153"/>
    </source>
</evidence>
<feature type="compositionally biased region" description="Basic and acidic residues" evidence="1">
    <location>
        <begin position="860"/>
        <end position="880"/>
    </location>
</feature>
<feature type="domain" description="DUF6535" evidence="3">
    <location>
        <begin position="176"/>
        <end position="345"/>
    </location>
</feature>
<dbReference type="STRING" id="578458.D8QBE4"/>
<keyword evidence="2" id="KW-0472">Membrane</keyword>
<feature type="transmembrane region" description="Helical" evidence="2">
    <location>
        <begin position="398"/>
        <end position="419"/>
    </location>
</feature>